<keyword evidence="1" id="KW-1133">Transmembrane helix</keyword>
<organism evidence="2 3">
    <name type="scientific">Enterococcus casseliflavus</name>
    <name type="common">Enterococcus flavescens</name>
    <dbReference type="NCBI Taxonomy" id="37734"/>
    <lineage>
        <taxon>Bacteria</taxon>
        <taxon>Bacillati</taxon>
        <taxon>Bacillota</taxon>
        <taxon>Bacilli</taxon>
        <taxon>Lactobacillales</taxon>
        <taxon>Enterococcaceae</taxon>
        <taxon>Enterococcus</taxon>
    </lineage>
</organism>
<evidence type="ECO:0000313" key="3">
    <source>
        <dbReference type="Proteomes" id="UP000286288"/>
    </source>
</evidence>
<keyword evidence="1" id="KW-0472">Membrane</keyword>
<feature type="transmembrane region" description="Helical" evidence="1">
    <location>
        <begin position="70"/>
        <end position="88"/>
    </location>
</feature>
<reference evidence="2 3" key="1">
    <citation type="submission" date="2018-08" db="EMBL/GenBank/DDBJ databases">
        <title>A genome reference for cultivated species of the human gut microbiota.</title>
        <authorList>
            <person name="Zou Y."/>
            <person name="Xue W."/>
            <person name="Luo G."/>
        </authorList>
    </citation>
    <scope>NUCLEOTIDE SEQUENCE [LARGE SCALE GENOMIC DNA]</scope>
    <source>
        <strain evidence="2 3">AF48-16</strain>
    </source>
</reference>
<dbReference type="RefSeq" id="WP_005227757.1">
    <property type="nucleotide sequence ID" value="NZ_BAAAXK010000001.1"/>
</dbReference>
<feature type="transmembrane region" description="Helical" evidence="1">
    <location>
        <begin position="43"/>
        <end position="63"/>
    </location>
</feature>
<evidence type="ECO:0008006" key="4">
    <source>
        <dbReference type="Google" id="ProtNLM"/>
    </source>
</evidence>
<evidence type="ECO:0000313" key="2">
    <source>
        <dbReference type="EMBL" id="RHK06231.1"/>
    </source>
</evidence>
<gene>
    <name evidence="2" type="ORF">DW084_09535</name>
</gene>
<proteinExistence type="predicted"/>
<dbReference type="Proteomes" id="UP000286288">
    <property type="component" value="Unassembled WGS sequence"/>
</dbReference>
<protein>
    <recommendedName>
        <fullName evidence="4">DUF3784 domain-containing protein</fullName>
    </recommendedName>
</protein>
<comment type="caution">
    <text evidence="2">The sequence shown here is derived from an EMBL/GenBank/DDBJ whole genome shotgun (WGS) entry which is preliminary data.</text>
</comment>
<accession>A0A377MQS0</accession>
<evidence type="ECO:0000256" key="1">
    <source>
        <dbReference type="SAM" id="Phobius"/>
    </source>
</evidence>
<sequence length="96" mass="10798">MFMILLLFTIVALVLFGTSYLLYAKQAIFFTLIPTTEANKVFLKTYSLIHFLLGVVALVVGFVDKELIALFYLALLLLSSASFSILLAQKMKKKED</sequence>
<dbReference type="EMBL" id="QRMZ01000011">
    <property type="protein sequence ID" value="RHK06231.1"/>
    <property type="molecule type" value="Genomic_DNA"/>
</dbReference>
<keyword evidence="1" id="KW-0812">Transmembrane</keyword>
<dbReference type="AlphaFoldDB" id="A0A377MQS0"/>
<name>A0A377MQS0_ENTCA</name>